<dbReference type="OrthoDB" id="10584366at2759"/>
<organism evidence="1 2">
    <name type="scientific">Albula glossodonta</name>
    <name type="common">roundjaw bonefish</name>
    <dbReference type="NCBI Taxonomy" id="121402"/>
    <lineage>
        <taxon>Eukaryota</taxon>
        <taxon>Metazoa</taxon>
        <taxon>Chordata</taxon>
        <taxon>Craniata</taxon>
        <taxon>Vertebrata</taxon>
        <taxon>Euteleostomi</taxon>
        <taxon>Actinopterygii</taxon>
        <taxon>Neopterygii</taxon>
        <taxon>Teleostei</taxon>
        <taxon>Albuliformes</taxon>
        <taxon>Albulidae</taxon>
        <taxon>Albula</taxon>
    </lineage>
</organism>
<dbReference type="EMBL" id="JAFBMS010000004">
    <property type="protein sequence ID" value="KAG9353219.1"/>
    <property type="molecule type" value="Genomic_DNA"/>
</dbReference>
<protein>
    <submittedName>
        <fullName evidence="1">Uncharacterized protein</fullName>
    </submittedName>
</protein>
<dbReference type="Proteomes" id="UP000824540">
    <property type="component" value="Unassembled WGS sequence"/>
</dbReference>
<sequence>MLEDRDIRRYATVPAFSELAMPDKKMPRNHSREYWYMGSTLERSETQKKRICVRTATGTYSSRVASMSFSVSSATITLACDGQKNPDEFLVINRVPLDGAQSEEDLVFDLLQLLLHASIAHDQLVFCLFQIWPFFCNHPAQELILQATTIRYTDKGGEDGKQVQVAFGRDVVVPRELSQGLAPAATHPQQQGVAEGLTQDAADPTHMLDGVHEEHQPHLGGADLIVVLHPNSSIRACSSWSNHCRSSTLTSLSWKIRQLSWYHNCSSFSLSCKMAKL</sequence>
<evidence type="ECO:0000313" key="1">
    <source>
        <dbReference type="EMBL" id="KAG9353219.1"/>
    </source>
</evidence>
<keyword evidence="2" id="KW-1185">Reference proteome</keyword>
<accession>A0A8T2PPE5</accession>
<name>A0A8T2PPE5_9TELE</name>
<proteinExistence type="predicted"/>
<reference evidence="1" key="1">
    <citation type="thesis" date="2021" institute="BYU ScholarsArchive" country="Provo, UT, USA">
        <title>Applications of and Algorithms for Genome Assembly and Genomic Analyses with an Emphasis on Marine Teleosts.</title>
        <authorList>
            <person name="Pickett B.D."/>
        </authorList>
    </citation>
    <scope>NUCLEOTIDE SEQUENCE</scope>
    <source>
        <strain evidence="1">HI-2016</strain>
    </source>
</reference>
<comment type="caution">
    <text evidence="1">The sequence shown here is derived from an EMBL/GenBank/DDBJ whole genome shotgun (WGS) entry which is preliminary data.</text>
</comment>
<dbReference type="AlphaFoldDB" id="A0A8T2PPE5"/>
<gene>
    <name evidence="1" type="ORF">JZ751_017795</name>
</gene>
<evidence type="ECO:0000313" key="2">
    <source>
        <dbReference type="Proteomes" id="UP000824540"/>
    </source>
</evidence>